<dbReference type="Gene3D" id="3.10.580.10">
    <property type="entry name" value="CBS-domain"/>
    <property type="match status" value="2"/>
</dbReference>
<evidence type="ECO:0000259" key="3">
    <source>
        <dbReference type="PROSITE" id="PS51371"/>
    </source>
</evidence>
<keyword evidence="1 2" id="KW-0129">CBS domain</keyword>
<protein>
    <submittedName>
        <fullName evidence="4">CBS domain-containing protein</fullName>
    </submittedName>
</protein>
<dbReference type="Proteomes" id="UP000249324">
    <property type="component" value="Unassembled WGS sequence"/>
</dbReference>
<evidence type="ECO:0000313" key="4">
    <source>
        <dbReference type="EMBL" id="MFO7191448.1"/>
    </source>
</evidence>
<comment type="caution">
    <text evidence="4">The sequence shown here is derived from an EMBL/GenBank/DDBJ whole genome shotgun (WGS) entry which is preliminary data.</text>
</comment>
<dbReference type="Pfam" id="PF00571">
    <property type="entry name" value="CBS"/>
    <property type="match status" value="2"/>
</dbReference>
<dbReference type="PANTHER" id="PTHR43080:SF2">
    <property type="entry name" value="CBS DOMAIN-CONTAINING PROTEIN"/>
    <property type="match status" value="1"/>
</dbReference>
<gene>
    <name evidence="4" type="ORF">DIU77_004315</name>
</gene>
<dbReference type="EMBL" id="QGUI02000030">
    <property type="protein sequence ID" value="MFO7191448.1"/>
    <property type="molecule type" value="Genomic_DNA"/>
</dbReference>
<dbReference type="SMART" id="SM00116">
    <property type="entry name" value="CBS"/>
    <property type="match status" value="2"/>
</dbReference>
<dbReference type="AlphaFoldDB" id="A0ABD6FC71"/>
<dbReference type="PROSITE" id="PS51371">
    <property type="entry name" value="CBS"/>
    <property type="match status" value="2"/>
</dbReference>
<dbReference type="InterPro" id="IPR046342">
    <property type="entry name" value="CBS_dom_sf"/>
</dbReference>
<evidence type="ECO:0000313" key="5">
    <source>
        <dbReference type="Proteomes" id="UP000249324"/>
    </source>
</evidence>
<organism evidence="4 5">
    <name type="scientific">Thermocrispum agreste</name>
    <dbReference type="NCBI Taxonomy" id="37925"/>
    <lineage>
        <taxon>Bacteria</taxon>
        <taxon>Bacillati</taxon>
        <taxon>Actinomycetota</taxon>
        <taxon>Actinomycetes</taxon>
        <taxon>Pseudonocardiales</taxon>
        <taxon>Pseudonocardiaceae</taxon>
        <taxon>Thermocrispum</taxon>
    </lineage>
</organism>
<dbReference type="Gene3D" id="3.30.1340.30">
    <property type="match status" value="1"/>
</dbReference>
<reference evidence="4 5" key="1">
    <citation type="journal article" date="2021" name="BMC Genomics">
        <title>Genome-resolved metagenome and metatranscriptome analyses of thermophilic composting reveal key bacterial players and their metabolic interactions.</title>
        <authorList>
            <person name="Braga L.P.P."/>
            <person name="Pereira R.V."/>
            <person name="Martins L.F."/>
            <person name="Moura L.M.S."/>
            <person name="Sanchez F.B."/>
            <person name="Patane J.S.L."/>
            <person name="da Silva A.M."/>
            <person name="Setubal J.C."/>
        </authorList>
    </citation>
    <scope>NUCLEOTIDE SEQUENCE [LARGE SCALE GENOMIC DNA]</scope>
    <source>
        <strain evidence="4">ZC4RG45</strain>
    </source>
</reference>
<dbReference type="InterPro" id="IPR000644">
    <property type="entry name" value="CBS_dom"/>
</dbReference>
<dbReference type="SUPFAM" id="SSF54631">
    <property type="entry name" value="CBS-domain pair"/>
    <property type="match status" value="1"/>
</dbReference>
<name>A0ABD6FC71_9PSEU</name>
<sequence length="202" mass="21776">MRAAEIMTRPVVTVSPDTPVREAIHELVENGFAGLPVVDDRGQVVGVITEQDALAASIRDDGMTGTVADVMKHPVEVTTPDADTHELVHLMIDNRLRCLPVVRDGELVGIISRRDLLRPLVRPDDAIQAGVARLLTEYTNLRLPWRVRSVAGAVTISGKFRDHAERLVVEAIARTVPGVVSVELTDAAPEPSTDGRTTVGTG</sequence>
<proteinExistence type="predicted"/>
<evidence type="ECO:0000256" key="1">
    <source>
        <dbReference type="ARBA" id="ARBA00023122"/>
    </source>
</evidence>
<feature type="domain" description="CBS" evidence="3">
    <location>
        <begin position="71"/>
        <end position="126"/>
    </location>
</feature>
<feature type="domain" description="CBS" evidence="3">
    <location>
        <begin position="7"/>
        <end position="63"/>
    </location>
</feature>
<accession>A0ABD6FC71</accession>
<evidence type="ECO:0000256" key="2">
    <source>
        <dbReference type="PROSITE-ProRule" id="PRU00703"/>
    </source>
</evidence>
<dbReference type="PANTHER" id="PTHR43080">
    <property type="entry name" value="CBS DOMAIN-CONTAINING PROTEIN CBSX3, MITOCHONDRIAL"/>
    <property type="match status" value="1"/>
</dbReference>
<dbReference type="InterPro" id="IPR051257">
    <property type="entry name" value="Diverse_CBS-Domain"/>
</dbReference>